<dbReference type="InterPro" id="IPR027410">
    <property type="entry name" value="TCP-1-like_intermed_sf"/>
</dbReference>
<keyword evidence="5" id="KW-0143">Chaperone</keyword>
<dbReference type="Gene3D" id="3.50.7.10">
    <property type="entry name" value="GroEL"/>
    <property type="match status" value="1"/>
</dbReference>
<dbReference type="InterPro" id="IPR017998">
    <property type="entry name" value="Chaperone_TCP-1"/>
</dbReference>
<dbReference type="GeneID" id="19882419"/>
<dbReference type="PANTHER" id="PTHR11353">
    <property type="entry name" value="CHAPERONIN"/>
    <property type="match status" value="1"/>
</dbReference>
<dbReference type="Proteomes" id="UP000011082">
    <property type="component" value="Unassembled WGS sequence"/>
</dbReference>
<dbReference type="STRING" id="993615.L2GL48"/>
<dbReference type="HOGENOM" id="CLU_008891_4_3_1"/>
<dbReference type="EMBL" id="JH370147">
    <property type="protein sequence ID" value="ELA41220.1"/>
    <property type="molecule type" value="Genomic_DNA"/>
</dbReference>
<dbReference type="Pfam" id="PF00118">
    <property type="entry name" value="Cpn60_TCP1"/>
    <property type="match status" value="1"/>
</dbReference>
<accession>L2GL48</accession>
<organism evidence="6 7">
    <name type="scientific">Vittaforma corneae (strain ATCC 50505)</name>
    <name type="common">Microsporidian parasite</name>
    <name type="synonym">Nosema corneum</name>
    <dbReference type="NCBI Taxonomy" id="993615"/>
    <lineage>
        <taxon>Eukaryota</taxon>
        <taxon>Fungi</taxon>
        <taxon>Fungi incertae sedis</taxon>
        <taxon>Microsporidia</taxon>
        <taxon>Nosematidae</taxon>
        <taxon>Vittaforma</taxon>
    </lineage>
</organism>
<evidence type="ECO:0000256" key="4">
    <source>
        <dbReference type="ARBA" id="ARBA00022840"/>
    </source>
</evidence>
<evidence type="ECO:0000256" key="1">
    <source>
        <dbReference type="ARBA" id="ARBA00002912"/>
    </source>
</evidence>
<dbReference type="AlphaFoldDB" id="L2GL48"/>
<reference evidence="7" key="1">
    <citation type="submission" date="2011-05" db="EMBL/GenBank/DDBJ databases">
        <title>The genome sequence of Vittaforma corneae strain ATCC 50505.</title>
        <authorList>
            <consortium name="The Broad Institute Genome Sequencing Platform"/>
            <person name="Cuomo C."/>
            <person name="Didier E."/>
            <person name="Bowers L."/>
            <person name="Young S.K."/>
            <person name="Zeng Q."/>
            <person name="Gargeya S."/>
            <person name="Fitzgerald M."/>
            <person name="Haas B."/>
            <person name="Abouelleil A."/>
            <person name="Alvarado L."/>
            <person name="Arachchi H.M."/>
            <person name="Berlin A."/>
            <person name="Chapman S.B."/>
            <person name="Gearin G."/>
            <person name="Goldberg J."/>
            <person name="Griggs A."/>
            <person name="Gujja S."/>
            <person name="Hansen M."/>
            <person name="Heiman D."/>
            <person name="Howarth C."/>
            <person name="Larimer J."/>
            <person name="Lui A."/>
            <person name="MacDonald P.J.P."/>
            <person name="McCowen C."/>
            <person name="Montmayeur A."/>
            <person name="Murphy C."/>
            <person name="Neiman D."/>
            <person name="Pearson M."/>
            <person name="Priest M."/>
            <person name="Roberts A."/>
            <person name="Saif S."/>
            <person name="Shea T."/>
            <person name="Sisk P."/>
            <person name="Stolte C."/>
            <person name="Sykes S."/>
            <person name="Wortman J."/>
            <person name="Nusbaum C."/>
            <person name="Birren B."/>
        </authorList>
    </citation>
    <scope>NUCLEOTIDE SEQUENCE [LARGE SCALE GENOMIC DNA]</scope>
    <source>
        <strain evidence="7">ATCC 50505</strain>
    </source>
</reference>
<dbReference type="GO" id="GO:0005524">
    <property type="term" value="F:ATP binding"/>
    <property type="evidence" value="ECO:0007669"/>
    <property type="project" value="UniProtKB-KW"/>
</dbReference>
<dbReference type="InterPro" id="IPR027409">
    <property type="entry name" value="GroEL-like_apical_dom_sf"/>
</dbReference>
<dbReference type="InterPro" id="IPR002423">
    <property type="entry name" value="Cpn60/GroEL/TCP-1"/>
</dbReference>
<dbReference type="RefSeq" id="XP_007605154.1">
    <property type="nucleotide sequence ID" value="XM_007605092.1"/>
</dbReference>
<dbReference type="GO" id="GO:0140662">
    <property type="term" value="F:ATP-dependent protein folding chaperone"/>
    <property type="evidence" value="ECO:0007669"/>
    <property type="project" value="InterPro"/>
</dbReference>
<gene>
    <name evidence="6" type="ORF">VICG_01709</name>
</gene>
<sequence length="327" mass="36836">MVNLRLDSSLQSDIKRYICRVIGNETVSNLLIEAIEYTQSFDPEKIRICKVQSGTLDDSYRSEGMLINRLPEGCIKSAVNTSIGIFNCPFDITRTELKGTVLMHNSAELLNFSKEEAEMAKKLIDSLNVNVLIVNGTVNDLFIDFADSRNLLVLKIFNKYDLKRLCDLVGGAIYNTLGPIPLKGFINRVEVVHDAEHAFTKIVAPGQVTTIVLKSSIREVCDETERKILLLLENLQMHGNDKVLSFSKPDFFDVAAKIIGSENAVTFSISKAIKDMKFDSTILEDKIRCLKYAFEFLATIMEIDDYLVAKVDQLDVKPKTNPHWDDD</sequence>
<evidence type="ECO:0000313" key="7">
    <source>
        <dbReference type="Proteomes" id="UP000011082"/>
    </source>
</evidence>
<protein>
    <submittedName>
        <fullName evidence="6">Uncharacterized protein</fullName>
    </submittedName>
</protein>
<dbReference type="SUPFAM" id="SSF54849">
    <property type="entry name" value="GroEL-intermediate domain like"/>
    <property type="match status" value="1"/>
</dbReference>
<dbReference type="SUPFAM" id="SSF52029">
    <property type="entry name" value="GroEL apical domain-like"/>
    <property type="match status" value="1"/>
</dbReference>
<dbReference type="OrthoDB" id="1748577at2759"/>
<evidence type="ECO:0000256" key="3">
    <source>
        <dbReference type="ARBA" id="ARBA00022741"/>
    </source>
</evidence>
<keyword evidence="4" id="KW-0067">ATP-binding</keyword>
<dbReference type="VEuPathDB" id="MicrosporidiaDB:VICG_01709"/>
<comment type="function">
    <text evidence="1">Molecular chaperone; assists the folding of proteins upon ATP hydrolysis.</text>
</comment>
<keyword evidence="7" id="KW-1185">Reference proteome</keyword>
<evidence type="ECO:0000256" key="2">
    <source>
        <dbReference type="ARBA" id="ARBA00011381"/>
    </source>
</evidence>
<dbReference type="Gene3D" id="3.30.260.10">
    <property type="entry name" value="TCP-1-like chaperonin intermediate domain"/>
    <property type="match status" value="1"/>
</dbReference>
<comment type="subunit">
    <text evidence="2">Component of the T-complex protein 1 (TCP1) complex.</text>
</comment>
<dbReference type="OMA" id="KIRICKV"/>
<name>L2GL48_VITCO</name>
<evidence type="ECO:0000313" key="6">
    <source>
        <dbReference type="EMBL" id="ELA41220.1"/>
    </source>
</evidence>
<dbReference type="InParanoid" id="L2GL48"/>
<proteinExistence type="predicted"/>
<evidence type="ECO:0000256" key="5">
    <source>
        <dbReference type="ARBA" id="ARBA00023186"/>
    </source>
</evidence>
<keyword evidence="3" id="KW-0547">Nucleotide-binding</keyword>